<dbReference type="InterPro" id="IPR004107">
    <property type="entry name" value="Integrase_SAM-like_N"/>
</dbReference>
<dbReference type="Pfam" id="PF02899">
    <property type="entry name" value="Phage_int_SAM_1"/>
    <property type="match status" value="1"/>
</dbReference>
<accession>A0A6N2TWV5</accession>
<dbReference type="PANTHER" id="PTHR30349">
    <property type="entry name" value="PHAGE INTEGRASE-RELATED"/>
    <property type="match status" value="1"/>
</dbReference>
<keyword evidence="3 9" id="KW-0132">Cell division</keyword>
<dbReference type="GO" id="GO:0007059">
    <property type="term" value="P:chromosome segregation"/>
    <property type="evidence" value="ECO:0007669"/>
    <property type="project" value="UniProtKB-UniRule"/>
</dbReference>
<dbReference type="InterPro" id="IPR050090">
    <property type="entry name" value="Tyrosine_recombinase_XerCD"/>
</dbReference>
<protein>
    <recommendedName>
        <fullName evidence="9">Tyrosine recombinase XerC</fullName>
    </recommendedName>
</protein>
<keyword evidence="2 9" id="KW-0963">Cytoplasm</keyword>
<dbReference type="InterPro" id="IPR023009">
    <property type="entry name" value="Tyrosine_recombinase_XerC/XerD"/>
</dbReference>
<evidence type="ECO:0000256" key="1">
    <source>
        <dbReference type="ARBA" id="ARBA00004496"/>
    </source>
</evidence>
<sequence>MSAAGTEVNPHIAKLHGMEERLLEAWETYLRANAAVSPHTLRAYIGDLHSFLEETDTEELTVENVNDVVTLRAIRMWLADELRKGNSRSTVSRKTASIRSFTAWAHRRGYLATDPGLLVTSARGDQKLPQVQTVSDTERLLACAALQASDDPSPATVRDWAILETIYATGMRVSEVCSLDTTSVDQQGMTLRVIGKGNKERVVPFTRTCLNALQRWLNGPRQELAHPEAGKALFVGDKGKRIDPRVIRGMLHRMCARAGVRDIAPHALRHTAATHILGGGADLRAVQEMLGHSSLQTTQRYTHVDAQRLSAIYRQAHPRA</sequence>
<dbReference type="Gene3D" id="1.10.150.130">
    <property type="match status" value="1"/>
</dbReference>
<dbReference type="Pfam" id="PF00589">
    <property type="entry name" value="Phage_integrase"/>
    <property type="match status" value="1"/>
</dbReference>
<feature type="domain" description="Tyr recombinase" evidence="10">
    <location>
        <begin position="127"/>
        <end position="314"/>
    </location>
</feature>
<reference evidence="12" key="1">
    <citation type="submission" date="2019-11" db="EMBL/GenBank/DDBJ databases">
        <authorList>
            <person name="Feng L."/>
        </authorList>
    </citation>
    <scope>NUCLEOTIDE SEQUENCE</scope>
    <source>
        <strain evidence="12">AodontolyticusLFYP35</strain>
    </source>
</reference>
<dbReference type="GO" id="GO:0003677">
    <property type="term" value="F:DNA binding"/>
    <property type="evidence" value="ECO:0007669"/>
    <property type="project" value="UniProtKB-UniRule"/>
</dbReference>
<comment type="subunit">
    <text evidence="9">Forms a cyclic heterotetrameric complex composed of two molecules of XerC and two molecules of XerD.</text>
</comment>
<gene>
    <name evidence="12" type="primary">xerC_2</name>
    <name evidence="9" type="synonym">xerC</name>
    <name evidence="12" type="ORF">AOLFYP35_01542</name>
</gene>
<dbReference type="GO" id="GO:0006313">
    <property type="term" value="P:DNA transposition"/>
    <property type="evidence" value="ECO:0007669"/>
    <property type="project" value="UniProtKB-UniRule"/>
</dbReference>
<dbReference type="InterPro" id="IPR002104">
    <property type="entry name" value="Integrase_catalytic"/>
</dbReference>
<dbReference type="GO" id="GO:0051301">
    <property type="term" value="P:cell division"/>
    <property type="evidence" value="ECO:0007669"/>
    <property type="project" value="UniProtKB-KW"/>
</dbReference>
<dbReference type="InterPro" id="IPR011010">
    <property type="entry name" value="DNA_brk_join_enz"/>
</dbReference>
<comment type="subcellular location">
    <subcellularLocation>
        <location evidence="1 9">Cytoplasm</location>
    </subcellularLocation>
</comment>
<dbReference type="HAMAP" id="MF_01808">
    <property type="entry name" value="Recomb_XerC_XerD"/>
    <property type="match status" value="1"/>
</dbReference>
<dbReference type="GO" id="GO:0005737">
    <property type="term" value="C:cytoplasm"/>
    <property type="evidence" value="ECO:0007669"/>
    <property type="project" value="UniProtKB-SubCell"/>
</dbReference>
<dbReference type="PROSITE" id="PS51898">
    <property type="entry name" value="TYR_RECOMBINASE"/>
    <property type="match status" value="1"/>
</dbReference>
<evidence type="ECO:0000256" key="3">
    <source>
        <dbReference type="ARBA" id="ARBA00022618"/>
    </source>
</evidence>
<dbReference type="EMBL" id="CACRSM010000003">
    <property type="protein sequence ID" value="VYT10225.1"/>
    <property type="molecule type" value="Genomic_DNA"/>
</dbReference>
<feature type="active site" evidence="9">
    <location>
        <position position="172"/>
    </location>
</feature>
<dbReference type="PANTHER" id="PTHR30349:SF77">
    <property type="entry name" value="TYROSINE RECOMBINASE XERC"/>
    <property type="match status" value="1"/>
</dbReference>
<feature type="domain" description="Core-binding (CB)" evidence="11">
    <location>
        <begin position="17"/>
        <end position="106"/>
    </location>
</feature>
<dbReference type="SUPFAM" id="SSF56349">
    <property type="entry name" value="DNA breaking-rejoining enzymes"/>
    <property type="match status" value="1"/>
</dbReference>
<evidence type="ECO:0000256" key="4">
    <source>
        <dbReference type="ARBA" id="ARBA00022829"/>
    </source>
</evidence>
<evidence type="ECO:0000256" key="6">
    <source>
        <dbReference type="ARBA" id="ARBA00023125"/>
    </source>
</evidence>
<organism evidence="12">
    <name type="scientific">Schaalia odontolytica</name>
    <dbReference type="NCBI Taxonomy" id="1660"/>
    <lineage>
        <taxon>Bacteria</taxon>
        <taxon>Bacillati</taxon>
        <taxon>Actinomycetota</taxon>
        <taxon>Actinomycetes</taxon>
        <taxon>Actinomycetales</taxon>
        <taxon>Actinomycetaceae</taxon>
        <taxon>Schaalia</taxon>
    </lineage>
</organism>
<comment type="similarity">
    <text evidence="9">Belongs to the 'phage' integrase family. XerC subfamily.</text>
</comment>
<keyword evidence="7 9" id="KW-0233">DNA recombination</keyword>
<evidence type="ECO:0000256" key="9">
    <source>
        <dbReference type="HAMAP-Rule" id="MF_01808"/>
    </source>
</evidence>
<dbReference type="InterPro" id="IPR044068">
    <property type="entry name" value="CB"/>
</dbReference>
<keyword evidence="4 9" id="KW-0159">Chromosome partition</keyword>
<evidence type="ECO:0000256" key="8">
    <source>
        <dbReference type="ARBA" id="ARBA00023306"/>
    </source>
</evidence>
<dbReference type="AlphaFoldDB" id="A0A6N2TWV5"/>
<dbReference type="Gene3D" id="1.10.443.10">
    <property type="entry name" value="Intergrase catalytic core"/>
    <property type="match status" value="1"/>
</dbReference>
<dbReference type="SUPFAM" id="SSF47823">
    <property type="entry name" value="lambda integrase-like, N-terminal domain"/>
    <property type="match status" value="1"/>
</dbReference>
<evidence type="ECO:0000256" key="5">
    <source>
        <dbReference type="ARBA" id="ARBA00022908"/>
    </source>
</evidence>
<evidence type="ECO:0000256" key="7">
    <source>
        <dbReference type="ARBA" id="ARBA00023172"/>
    </source>
</evidence>
<keyword evidence="6 9" id="KW-0238">DNA-binding</keyword>
<feature type="active site" evidence="9">
    <location>
        <position position="269"/>
    </location>
</feature>
<keyword evidence="5 9" id="KW-0229">DNA integration</keyword>
<keyword evidence="8 9" id="KW-0131">Cell cycle</keyword>
<feature type="active site" description="O-(3'-phospho-DNA)-tyrosine intermediate" evidence="9">
    <location>
        <position position="301"/>
    </location>
</feature>
<feature type="active site" evidence="9">
    <location>
        <position position="196"/>
    </location>
</feature>
<feature type="active site" evidence="9">
    <location>
        <position position="266"/>
    </location>
</feature>
<proteinExistence type="inferred from homology"/>
<evidence type="ECO:0000313" key="12">
    <source>
        <dbReference type="EMBL" id="VYT10225.1"/>
    </source>
</evidence>
<name>A0A6N2TWV5_9ACTO</name>
<dbReference type="GO" id="GO:0009037">
    <property type="term" value="F:tyrosine-based site-specific recombinase activity"/>
    <property type="evidence" value="ECO:0007669"/>
    <property type="project" value="UniProtKB-UniRule"/>
</dbReference>
<evidence type="ECO:0000259" key="11">
    <source>
        <dbReference type="PROSITE" id="PS51900"/>
    </source>
</evidence>
<feature type="active site" evidence="9">
    <location>
        <position position="292"/>
    </location>
</feature>
<dbReference type="CDD" id="cd00798">
    <property type="entry name" value="INT_XerDC_C"/>
    <property type="match status" value="1"/>
</dbReference>
<dbReference type="InterPro" id="IPR013762">
    <property type="entry name" value="Integrase-like_cat_sf"/>
</dbReference>
<dbReference type="PROSITE" id="PS51900">
    <property type="entry name" value="CB"/>
    <property type="match status" value="1"/>
</dbReference>
<comment type="function">
    <text evidence="9">Site-specific tyrosine recombinase, which acts by catalyzing the cutting and rejoining of the recombining DNA molecules. The XerC-XerD complex is essential to convert dimers of the bacterial chromosome into monomers to permit their segregation at cell division. It also contributes to the segregational stability of plasmids.</text>
</comment>
<dbReference type="InterPro" id="IPR010998">
    <property type="entry name" value="Integrase_recombinase_N"/>
</dbReference>
<evidence type="ECO:0000256" key="2">
    <source>
        <dbReference type="ARBA" id="ARBA00022490"/>
    </source>
</evidence>
<evidence type="ECO:0000259" key="10">
    <source>
        <dbReference type="PROSITE" id="PS51898"/>
    </source>
</evidence>